<proteinExistence type="predicted"/>
<sequence length="377" mass="40982">MDIEFCDICGESVPIGDLDQGGAKRHGQRLVCRRCDDAMTRHVAPAAAHSKPTHASGAHVSAAHVPQSSGSSVLWLMAACVGVVALVGVLAVDRVADAERRVQGDVAGQVLRLDGRIADLERAFEHGLVQVRADRAGDDRFDRILARLEAIEDEVESGDADVPRLLEELLLVTDDLRARPVDDVEARNREDERFLALSSELTALRQDLGLLARSMLEVLETAPVAVEPPAEVKREAAEAQPGWLVFVGSLSSNDDGERWNAVEELGASNDPEAAEYVVPLLEDSELFVRMAAARVLGDLGNEVAIGPLIDALEDVEPSVREASVMSLRLLTGKSFRFEPNGDPRERAKGIEDWRKWWKGTGARSTGSDEVVPERAQR</sequence>
<dbReference type="Pfam" id="PF13646">
    <property type="entry name" value="HEAT_2"/>
    <property type="match status" value="1"/>
</dbReference>
<keyword evidence="3" id="KW-1185">Reference proteome</keyword>
<dbReference type="SMART" id="SM00567">
    <property type="entry name" value="EZ_HEAT"/>
    <property type="match status" value="2"/>
</dbReference>
<organism evidence="2 3">
    <name type="scientific">Rohdeia mirabilis</name>
    <dbReference type="NCBI Taxonomy" id="2528008"/>
    <lineage>
        <taxon>Bacteria</taxon>
        <taxon>Pseudomonadati</taxon>
        <taxon>Planctomycetota</taxon>
        <taxon>Planctomycetia</taxon>
        <taxon>Planctomycetia incertae sedis</taxon>
        <taxon>Rohdeia</taxon>
    </lineage>
</organism>
<keyword evidence="1" id="KW-0812">Transmembrane</keyword>
<accession>A0A518D174</accession>
<dbReference type="PANTHER" id="PTHR12697">
    <property type="entry name" value="PBS LYASE HEAT-LIKE PROTEIN"/>
    <property type="match status" value="1"/>
</dbReference>
<dbReference type="RefSeq" id="WP_145188154.1">
    <property type="nucleotide sequence ID" value="NZ_CP036290.1"/>
</dbReference>
<dbReference type="GO" id="GO:0016491">
    <property type="term" value="F:oxidoreductase activity"/>
    <property type="evidence" value="ECO:0007669"/>
    <property type="project" value="TreeGrafter"/>
</dbReference>
<dbReference type="InterPro" id="IPR016024">
    <property type="entry name" value="ARM-type_fold"/>
</dbReference>
<name>A0A518D174_9BACT</name>
<protein>
    <submittedName>
        <fullName evidence="2">HEAT repeat protein</fullName>
    </submittedName>
</protein>
<dbReference type="SUPFAM" id="SSF48371">
    <property type="entry name" value="ARM repeat"/>
    <property type="match status" value="1"/>
</dbReference>
<dbReference type="PANTHER" id="PTHR12697:SF5">
    <property type="entry name" value="DEOXYHYPUSINE HYDROXYLASE"/>
    <property type="match status" value="1"/>
</dbReference>
<dbReference type="InterPro" id="IPR004155">
    <property type="entry name" value="PBS_lyase_HEAT"/>
</dbReference>
<keyword evidence="1" id="KW-0472">Membrane</keyword>
<dbReference type="Gene3D" id="1.25.10.10">
    <property type="entry name" value="Leucine-rich Repeat Variant"/>
    <property type="match status" value="1"/>
</dbReference>
<dbReference type="OrthoDB" id="285401at2"/>
<evidence type="ECO:0000313" key="3">
    <source>
        <dbReference type="Proteomes" id="UP000319342"/>
    </source>
</evidence>
<evidence type="ECO:0000256" key="1">
    <source>
        <dbReference type="SAM" id="Phobius"/>
    </source>
</evidence>
<feature type="transmembrane region" description="Helical" evidence="1">
    <location>
        <begin position="73"/>
        <end position="92"/>
    </location>
</feature>
<reference evidence="2 3" key="1">
    <citation type="submission" date="2019-02" db="EMBL/GenBank/DDBJ databases">
        <title>Deep-cultivation of Planctomycetes and their phenomic and genomic characterization uncovers novel biology.</title>
        <authorList>
            <person name="Wiegand S."/>
            <person name="Jogler M."/>
            <person name="Boedeker C."/>
            <person name="Pinto D."/>
            <person name="Vollmers J."/>
            <person name="Rivas-Marin E."/>
            <person name="Kohn T."/>
            <person name="Peeters S.H."/>
            <person name="Heuer A."/>
            <person name="Rast P."/>
            <person name="Oberbeckmann S."/>
            <person name="Bunk B."/>
            <person name="Jeske O."/>
            <person name="Meyerdierks A."/>
            <person name="Storesund J.E."/>
            <person name="Kallscheuer N."/>
            <person name="Luecker S."/>
            <person name="Lage O.M."/>
            <person name="Pohl T."/>
            <person name="Merkel B.J."/>
            <person name="Hornburger P."/>
            <person name="Mueller R.-W."/>
            <person name="Bruemmer F."/>
            <person name="Labrenz M."/>
            <person name="Spormann A.M."/>
            <person name="Op den Camp H."/>
            <person name="Overmann J."/>
            <person name="Amann R."/>
            <person name="Jetten M.S.M."/>
            <person name="Mascher T."/>
            <person name="Medema M.H."/>
            <person name="Devos D.P."/>
            <person name="Kaster A.-K."/>
            <person name="Ovreas L."/>
            <person name="Rohde M."/>
            <person name="Galperin M.Y."/>
            <person name="Jogler C."/>
        </authorList>
    </citation>
    <scope>NUCLEOTIDE SEQUENCE [LARGE SCALE GENOMIC DNA]</scope>
    <source>
        <strain evidence="2 3">Pla163</strain>
    </source>
</reference>
<dbReference type="EMBL" id="CP036290">
    <property type="protein sequence ID" value="QDU85210.1"/>
    <property type="molecule type" value="Genomic_DNA"/>
</dbReference>
<dbReference type="AlphaFoldDB" id="A0A518D174"/>
<dbReference type="InterPro" id="IPR011989">
    <property type="entry name" value="ARM-like"/>
</dbReference>
<dbReference type="Proteomes" id="UP000319342">
    <property type="component" value="Chromosome"/>
</dbReference>
<keyword evidence="1" id="KW-1133">Transmembrane helix</keyword>
<gene>
    <name evidence="2" type="ORF">Pla163_23380</name>
</gene>
<evidence type="ECO:0000313" key="2">
    <source>
        <dbReference type="EMBL" id="QDU85210.1"/>
    </source>
</evidence>